<evidence type="ECO:0000313" key="3">
    <source>
        <dbReference type="EMBL" id="CAK0836288.1"/>
    </source>
</evidence>
<keyword evidence="1" id="KW-0472">Membrane</keyword>
<comment type="caution">
    <text evidence="3">The sequence shown here is derived from an EMBL/GenBank/DDBJ whole genome shotgun (WGS) entry which is preliminary data.</text>
</comment>
<keyword evidence="2" id="KW-0732">Signal</keyword>
<reference evidence="3" key="1">
    <citation type="submission" date="2023-10" db="EMBL/GenBank/DDBJ databases">
        <authorList>
            <person name="Chen Y."/>
            <person name="Shah S."/>
            <person name="Dougan E. K."/>
            <person name="Thang M."/>
            <person name="Chan C."/>
        </authorList>
    </citation>
    <scope>NUCLEOTIDE SEQUENCE [LARGE SCALE GENOMIC DNA]</scope>
</reference>
<feature type="signal peptide" evidence="2">
    <location>
        <begin position="1"/>
        <end position="18"/>
    </location>
</feature>
<feature type="chain" id="PRO_5046177233" evidence="2">
    <location>
        <begin position="19"/>
        <end position="104"/>
    </location>
</feature>
<keyword evidence="1" id="KW-1133">Transmembrane helix</keyword>
<accession>A0ABN9SV17</accession>
<name>A0ABN9SV17_9DINO</name>
<dbReference type="Proteomes" id="UP001189429">
    <property type="component" value="Unassembled WGS sequence"/>
</dbReference>
<evidence type="ECO:0000256" key="2">
    <source>
        <dbReference type="SAM" id="SignalP"/>
    </source>
</evidence>
<gene>
    <name evidence="3" type="ORF">PCOR1329_LOCUS32830</name>
</gene>
<proteinExistence type="predicted"/>
<keyword evidence="1" id="KW-0812">Transmembrane</keyword>
<feature type="transmembrane region" description="Helical" evidence="1">
    <location>
        <begin position="79"/>
        <end position="96"/>
    </location>
</feature>
<keyword evidence="4" id="KW-1185">Reference proteome</keyword>
<protein>
    <submittedName>
        <fullName evidence="3">Uncharacterized protein</fullName>
    </submittedName>
</protein>
<evidence type="ECO:0000256" key="1">
    <source>
        <dbReference type="SAM" id="Phobius"/>
    </source>
</evidence>
<sequence>MSAARCCLLLAVAGSAAAMDIKGRAGIPVGPEEGSRLTTGDASKVHMSVEMLESGGMLIGGTAIEEPAHTGSADLCAQLAVPVLALVLGGGVFVILPRYRTMAQ</sequence>
<evidence type="ECO:0000313" key="4">
    <source>
        <dbReference type="Proteomes" id="UP001189429"/>
    </source>
</evidence>
<organism evidence="3 4">
    <name type="scientific">Prorocentrum cordatum</name>
    <dbReference type="NCBI Taxonomy" id="2364126"/>
    <lineage>
        <taxon>Eukaryota</taxon>
        <taxon>Sar</taxon>
        <taxon>Alveolata</taxon>
        <taxon>Dinophyceae</taxon>
        <taxon>Prorocentrales</taxon>
        <taxon>Prorocentraceae</taxon>
        <taxon>Prorocentrum</taxon>
    </lineage>
</organism>
<feature type="non-terminal residue" evidence="3">
    <location>
        <position position="104"/>
    </location>
</feature>
<dbReference type="EMBL" id="CAUYUJ010013481">
    <property type="protein sequence ID" value="CAK0836288.1"/>
    <property type="molecule type" value="Genomic_DNA"/>
</dbReference>